<dbReference type="EMBL" id="JAVIIW010000034">
    <property type="protein sequence ID" value="MDX8481609.1"/>
    <property type="molecule type" value="Genomic_DNA"/>
</dbReference>
<organism evidence="1 2">
    <name type="scientific">Mesorhizobium album</name>
    <dbReference type="NCBI Taxonomy" id="3072314"/>
    <lineage>
        <taxon>Bacteria</taxon>
        <taxon>Pseudomonadati</taxon>
        <taxon>Pseudomonadota</taxon>
        <taxon>Alphaproteobacteria</taxon>
        <taxon>Hyphomicrobiales</taxon>
        <taxon>Phyllobacteriaceae</taxon>
        <taxon>Mesorhizobium</taxon>
    </lineage>
</organism>
<gene>
    <name evidence="1" type="ORF">RFN28_24560</name>
</gene>
<evidence type="ECO:0000313" key="1">
    <source>
        <dbReference type="EMBL" id="MDX8481609.1"/>
    </source>
</evidence>
<protein>
    <recommendedName>
        <fullName evidence="3">His-Xaa-Ser system protein HxsD</fullName>
    </recommendedName>
</protein>
<proteinExistence type="predicted"/>
<name>A0ABU4Y3S7_9HYPH</name>
<reference evidence="1 2" key="1">
    <citation type="submission" date="2023-08" db="EMBL/GenBank/DDBJ databases">
        <title>Implementing the SeqCode for naming new Mesorhizobium species isolated from Vachellia karroo root nodules.</title>
        <authorList>
            <person name="Van Lill M."/>
        </authorList>
    </citation>
    <scope>NUCLEOTIDE SEQUENCE [LARGE SCALE GENOMIC DNA]</scope>
    <source>
        <strain evidence="1 2">VK24D</strain>
    </source>
</reference>
<keyword evidence="2" id="KW-1185">Reference proteome</keyword>
<sequence>MTKLPNAAQFEVVVQVPRQFDKYVDSAMLRLQSLYPTCRLATIDGAISIGSSGSLAEDQLRRAVLHTLYREKIYAETLSMRQALFRAVTGR</sequence>
<dbReference type="RefSeq" id="WP_320223443.1">
    <property type="nucleotide sequence ID" value="NZ_JAVIIW010000034.1"/>
</dbReference>
<dbReference type="Proteomes" id="UP001287059">
    <property type="component" value="Unassembled WGS sequence"/>
</dbReference>
<evidence type="ECO:0008006" key="3">
    <source>
        <dbReference type="Google" id="ProtNLM"/>
    </source>
</evidence>
<comment type="caution">
    <text evidence="1">The sequence shown here is derived from an EMBL/GenBank/DDBJ whole genome shotgun (WGS) entry which is preliminary data.</text>
</comment>
<accession>A0ABU4Y3S7</accession>
<evidence type="ECO:0000313" key="2">
    <source>
        <dbReference type="Proteomes" id="UP001287059"/>
    </source>
</evidence>